<name>A0A645B0X1_9ZZZZ</name>
<dbReference type="EMBL" id="VSSQ01017112">
    <property type="protein sequence ID" value="MPM59077.1"/>
    <property type="molecule type" value="Genomic_DNA"/>
</dbReference>
<reference evidence="1" key="1">
    <citation type="submission" date="2019-08" db="EMBL/GenBank/DDBJ databases">
        <authorList>
            <person name="Kucharzyk K."/>
            <person name="Murdoch R.W."/>
            <person name="Higgins S."/>
            <person name="Loffler F."/>
        </authorList>
    </citation>
    <scope>NUCLEOTIDE SEQUENCE</scope>
</reference>
<dbReference type="AlphaFoldDB" id="A0A645B0X1"/>
<organism evidence="1">
    <name type="scientific">bioreactor metagenome</name>
    <dbReference type="NCBI Taxonomy" id="1076179"/>
    <lineage>
        <taxon>unclassified sequences</taxon>
        <taxon>metagenomes</taxon>
        <taxon>ecological metagenomes</taxon>
    </lineage>
</organism>
<sequence length="53" mass="6444">MISLENIKIKISQYMIMPNSYMKIKDIEKMEYLNQILINIKQMHFKKLDIVLL</sequence>
<evidence type="ECO:0000313" key="1">
    <source>
        <dbReference type="EMBL" id="MPM59077.1"/>
    </source>
</evidence>
<gene>
    <name evidence="1" type="ORF">SDC9_105915</name>
</gene>
<proteinExistence type="predicted"/>
<comment type="caution">
    <text evidence="1">The sequence shown here is derived from an EMBL/GenBank/DDBJ whole genome shotgun (WGS) entry which is preliminary data.</text>
</comment>
<accession>A0A645B0X1</accession>
<protein>
    <submittedName>
        <fullName evidence="1">Uncharacterized protein</fullName>
    </submittedName>
</protein>